<reference evidence="1" key="1">
    <citation type="journal article" date="2014" name="Nat. Commun.">
        <title>The tobacco genome sequence and its comparison with those of tomato and potato.</title>
        <authorList>
            <person name="Sierro N."/>
            <person name="Battey J.N."/>
            <person name="Ouadi S."/>
            <person name="Bakaher N."/>
            <person name="Bovet L."/>
            <person name="Willig A."/>
            <person name="Goepfert S."/>
            <person name="Peitsch M.C."/>
            <person name="Ivanov N.V."/>
        </authorList>
    </citation>
    <scope>NUCLEOTIDE SEQUENCE [LARGE SCALE GENOMIC DNA]</scope>
</reference>
<protein>
    <submittedName>
        <fullName evidence="2">Uncharacterized protein LOC142175954</fullName>
    </submittedName>
</protein>
<sequence>MDASSSPQPLAVGEMNSNPNPKQTYAEQLHPKQAATVSSKIELFPVKLDHGEPTIKFTIDEVNEFTREEGLHQAVVMKLSYGKPELQEFRKIFSSQFDVQGRCNIGLLDFRHLLIRFDLYSDYVLFLSRSTGYVKAKGDEFFFRTFPWTLGFNLKEETFMAVVWISFPGLPPNFFAKRSLLSIASAVGKALVVDKATQERTRPSAARVKVILDLLDKHPKKVKLQIMDRISGKIIVHYQEVAYENLPKYCTYCKHQGHDDKVCRIMKEQAGTEVMADEAIKVASQGGLVLVEAAGPVIEKL</sequence>
<keyword evidence="1" id="KW-1185">Reference proteome</keyword>
<accession>A0AC58TPB4</accession>
<dbReference type="RefSeq" id="XP_075099066.1">
    <property type="nucleotide sequence ID" value="XM_075242965.1"/>
</dbReference>
<organism evidence="1 2">
    <name type="scientific">Nicotiana tabacum</name>
    <name type="common">Common tobacco</name>
    <dbReference type="NCBI Taxonomy" id="4097"/>
    <lineage>
        <taxon>Eukaryota</taxon>
        <taxon>Viridiplantae</taxon>
        <taxon>Streptophyta</taxon>
        <taxon>Embryophyta</taxon>
        <taxon>Tracheophyta</taxon>
        <taxon>Spermatophyta</taxon>
        <taxon>Magnoliopsida</taxon>
        <taxon>eudicotyledons</taxon>
        <taxon>Gunneridae</taxon>
        <taxon>Pentapetalae</taxon>
        <taxon>asterids</taxon>
        <taxon>lamiids</taxon>
        <taxon>Solanales</taxon>
        <taxon>Solanaceae</taxon>
        <taxon>Nicotianoideae</taxon>
        <taxon>Nicotianeae</taxon>
        <taxon>Nicotiana</taxon>
    </lineage>
</organism>
<name>A0AC58TPB4_TOBAC</name>
<reference evidence="2" key="2">
    <citation type="submission" date="2025-08" db="UniProtKB">
        <authorList>
            <consortium name="RefSeq"/>
        </authorList>
    </citation>
    <scope>IDENTIFICATION</scope>
    <source>
        <tissue evidence="2">Leaf</tissue>
    </source>
</reference>
<evidence type="ECO:0000313" key="2">
    <source>
        <dbReference type="RefSeq" id="XP_075099066.1"/>
    </source>
</evidence>
<dbReference type="Proteomes" id="UP000790787">
    <property type="component" value="Chromosome 22"/>
</dbReference>
<gene>
    <name evidence="2" type="primary">LOC142175954</name>
</gene>
<evidence type="ECO:0000313" key="1">
    <source>
        <dbReference type="Proteomes" id="UP000790787"/>
    </source>
</evidence>
<proteinExistence type="predicted"/>